<comment type="caution">
    <text evidence="2">The sequence shown here is derived from an EMBL/GenBank/DDBJ whole genome shotgun (WGS) entry which is preliminary data.</text>
</comment>
<feature type="compositionally biased region" description="Basic and acidic residues" evidence="1">
    <location>
        <begin position="88"/>
        <end position="115"/>
    </location>
</feature>
<name>A0AAV7DTR5_ARIFI</name>
<evidence type="ECO:0000313" key="2">
    <source>
        <dbReference type="EMBL" id="KAG9439566.1"/>
    </source>
</evidence>
<proteinExistence type="predicted"/>
<feature type="region of interest" description="Disordered" evidence="1">
    <location>
        <begin position="88"/>
        <end position="122"/>
    </location>
</feature>
<protein>
    <submittedName>
        <fullName evidence="2">Uncharacterized protein</fullName>
    </submittedName>
</protein>
<sequence length="122" mass="14049">MAMMSESALQMNRSHNHRTRCLESSKEPSFIAHAFQVSRSTILSTPLPLHWFEAFSMGLLLSGSTPLERNKRVQAGCVPLPGFDFKEKNTEKEVNEESERQGVGRDQRRREERMMELPTRLT</sequence>
<keyword evidence="3" id="KW-1185">Reference proteome</keyword>
<organism evidence="2 3">
    <name type="scientific">Aristolochia fimbriata</name>
    <name type="common">White veined hardy Dutchman's pipe vine</name>
    <dbReference type="NCBI Taxonomy" id="158543"/>
    <lineage>
        <taxon>Eukaryota</taxon>
        <taxon>Viridiplantae</taxon>
        <taxon>Streptophyta</taxon>
        <taxon>Embryophyta</taxon>
        <taxon>Tracheophyta</taxon>
        <taxon>Spermatophyta</taxon>
        <taxon>Magnoliopsida</taxon>
        <taxon>Magnoliidae</taxon>
        <taxon>Piperales</taxon>
        <taxon>Aristolochiaceae</taxon>
        <taxon>Aristolochia</taxon>
    </lineage>
</organism>
<dbReference type="EMBL" id="JAINDJ010000008">
    <property type="protein sequence ID" value="KAG9439566.1"/>
    <property type="molecule type" value="Genomic_DNA"/>
</dbReference>
<dbReference type="AlphaFoldDB" id="A0AAV7DTR5"/>
<evidence type="ECO:0000313" key="3">
    <source>
        <dbReference type="Proteomes" id="UP000825729"/>
    </source>
</evidence>
<reference evidence="2 3" key="1">
    <citation type="submission" date="2021-07" db="EMBL/GenBank/DDBJ databases">
        <title>The Aristolochia fimbriata genome: insights into angiosperm evolution, floral development and chemical biosynthesis.</title>
        <authorList>
            <person name="Jiao Y."/>
        </authorList>
    </citation>
    <scope>NUCLEOTIDE SEQUENCE [LARGE SCALE GENOMIC DNA]</scope>
    <source>
        <strain evidence="2">IBCAS-2021</strain>
        <tissue evidence="2">Leaf</tissue>
    </source>
</reference>
<dbReference type="Proteomes" id="UP000825729">
    <property type="component" value="Unassembled WGS sequence"/>
</dbReference>
<evidence type="ECO:0000256" key="1">
    <source>
        <dbReference type="SAM" id="MobiDB-lite"/>
    </source>
</evidence>
<accession>A0AAV7DTR5</accession>
<gene>
    <name evidence="2" type="ORF">H6P81_019731</name>
</gene>